<dbReference type="InterPro" id="IPR051082">
    <property type="entry name" value="Pentapeptide-BTB/POZ_domain"/>
</dbReference>
<dbReference type="Proteomes" id="UP000218418">
    <property type="component" value="Chromosome"/>
</dbReference>
<dbReference type="InterPro" id="IPR012489">
    <property type="entry name" value="NucleaseA_inhib-like"/>
</dbReference>
<evidence type="ECO:0000313" key="1">
    <source>
        <dbReference type="EMBL" id="BAY83223.1"/>
    </source>
</evidence>
<keyword evidence="2" id="KW-1185">Reference proteome</keyword>
<dbReference type="PANTHER" id="PTHR14136:SF17">
    <property type="entry name" value="BTB_POZ DOMAIN-CONTAINING PROTEIN KCTD9"/>
    <property type="match status" value="1"/>
</dbReference>
<dbReference type="InterPro" id="IPR036587">
    <property type="entry name" value="NucleaseA_inhib-like_sf"/>
</dbReference>
<dbReference type="PANTHER" id="PTHR14136">
    <property type="entry name" value="BTB_POZ DOMAIN-CONTAINING PROTEIN KCTD9"/>
    <property type="match status" value="1"/>
</dbReference>
<evidence type="ECO:0000313" key="2">
    <source>
        <dbReference type="Proteomes" id="UP000218418"/>
    </source>
</evidence>
<reference evidence="1 2" key="1">
    <citation type="submission" date="2017-06" db="EMBL/GenBank/DDBJ databases">
        <title>Genome sequencing of cyanobaciteial culture collection at National Institute for Environmental Studies (NIES).</title>
        <authorList>
            <person name="Hirose Y."/>
            <person name="Shimura Y."/>
            <person name="Fujisawa T."/>
            <person name="Nakamura Y."/>
            <person name="Kawachi M."/>
        </authorList>
    </citation>
    <scope>NUCLEOTIDE SEQUENCE [LARGE SCALE GENOMIC DNA]</scope>
    <source>
        <strain evidence="1 2">NIES-267</strain>
    </source>
</reference>
<dbReference type="EMBL" id="AP018227">
    <property type="protein sequence ID" value="BAY83223.1"/>
    <property type="molecule type" value="Genomic_DNA"/>
</dbReference>
<dbReference type="InterPro" id="IPR001646">
    <property type="entry name" value="5peptide_repeat"/>
</dbReference>
<proteinExistence type="predicted"/>
<name>A0A1Z4LPT5_9CYAN</name>
<dbReference type="SUPFAM" id="SSF82602">
    <property type="entry name" value="Nuclease A inhibitor (NuiA)"/>
    <property type="match status" value="2"/>
</dbReference>
<organism evidence="1 2">
    <name type="scientific">Calothrix parasitica NIES-267</name>
    <dbReference type="NCBI Taxonomy" id="1973488"/>
    <lineage>
        <taxon>Bacteria</taxon>
        <taxon>Bacillati</taxon>
        <taxon>Cyanobacteriota</taxon>
        <taxon>Cyanophyceae</taxon>
        <taxon>Nostocales</taxon>
        <taxon>Calotrichaceae</taxon>
        <taxon>Calothrix</taxon>
    </lineage>
</organism>
<gene>
    <name evidence="1" type="ORF">NIES267_27100</name>
</gene>
<dbReference type="AlphaFoldDB" id="A0A1Z4LPT5"/>
<dbReference type="Pfam" id="PF00805">
    <property type="entry name" value="Pentapeptide"/>
    <property type="match status" value="2"/>
</dbReference>
<dbReference type="SUPFAM" id="SSF141571">
    <property type="entry name" value="Pentapeptide repeat-like"/>
    <property type="match status" value="1"/>
</dbReference>
<dbReference type="Pfam" id="PF07924">
    <property type="entry name" value="NuiA"/>
    <property type="match status" value="2"/>
</dbReference>
<dbReference type="Gene3D" id="2.160.20.80">
    <property type="entry name" value="E3 ubiquitin-protein ligase SopA"/>
    <property type="match status" value="1"/>
</dbReference>
<dbReference type="Gene3D" id="3.40.1460.10">
    <property type="entry name" value="Nuclease A inhibitor-like"/>
    <property type="match status" value="1"/>
</dbReference>
<accession>A0A1Z4LPT5</accession>
<sequence length="353" mass="40411">MDREELKKRYASGERNFSGVDLSRLSLTYIDLSDADFSNANLRSANLYNANLKNTNLSNANLKFVNLRCANLVQANLSDANLEKATLHHADLEKANLRYANLKRTNLNNTNLKNANLDGVDLTDAELINANLTRVDLKNTINAVTIAHLYQPSEDNPDLELLSSIKESSHGLHYISEGDYPYEVFLWDVKNQGYFSIDELIQIVGYSDNSLETVEEVPDKEDLKIAFHRENKSQFVEPYSYFIENIGYEIIENINSELQNNLDCQDDDLMEYEECEIYYSNSLFDRFFGFICSGSDTWDEAILKSYKNFAKVVTDNLTNIKIFRLGETRVHVYLVGQTINDNWIGIHTISIET</sequence>
<protein>
    <submittedName>
        <fullName evidence="1">Pentapeptide repeat protein</fullName>
    </submittedName>
</protein>
<dbReference type="OrthoDB" id="582747at2"/>